<gene>
    <name evidence="2" type="ORF">BJ989_002255</name>
</gene>
<reference evidence="2 3" key="1">
    <citation type="submission" date="2020-07" db="EMBL/GenBank/DDBJ databases">
        <title>Sequencing the genomes of 1000 actinobacteria strains.</title>
        <authorList>
            <person name="Klenk H.-P."/>
        </authorList>
    </citation>
    <scope>NUCLEOTIDE SEQUENCE [LARGE SCALE GENOMIC DNA]</scope>
    <source>
        <strain evidence="2 3">DSM 24552</strain>
    </source>
</reference>
<protein>
    <submittedName>
        <fullName evidence="2">Uncharacterized protein</fullName>
    </submittedName>
</protein>
<keyword evidence="1" id="KW-0812">Transmembrane</keyword>
<proteinExistence type="predicted"/>
<comment type="caution">
    <text evidence="2">The sequence shown here is derived from an EMBL/GenBank/DDBJ whole genome shotgun (WGS) entry which is preliminary data.</text>
</comment>
<dbReference type="RefSeq" id="WP_179518307.1">
    <property type="nucleotide sequence ID" value="NZ_JACCAC010000001.1"/>
</dbReference>
<evidence type="ECO:0000256" key="1">
    <source>
        <dbReference type="SAM" id="Phobius"/>
    </source>
</evidence>
<sequence length="96" mass="10217">MALTRTRRAVVRAASVVLVGVLGAWLSMRNLSAFDVQPSMGAIAYRAVTSAALFMPTLLLAVSAYRATDTVRAGDRLGLFAAWFLVAFILSSLLGI</sequence>
<name>A0A7Y9RV69_9ACTN</name>
<feature type="transmembrane region" description="Helical" evidence="1">
    <location>
        <begin position="77"/>
        <end position="95"/>
    </location>
</feature>
<keyword evidence="1" id="KW-1133">Transmembrane helix</keyword>
<dbReference type="EMBL" id="JACCAC010000001">
    <property type="protein sequence ID" value="NYG55951.1"/>
    <property type="molecule type" value="Genomic_DNA"/>
</dbReference>
<evidence type="ECO:0000313" key="3">
    <source>
        <dbReference type="Proteomes" id="UP000544110"/>
    </source>
</evidence>
<keyword evidence="3" id="KW-1185">Reference proteome</keyword>
<feature type="transmembrane region" description="Helical" evidence="1">
    <location>
        <begin position="43"/>
        <end position="65"/>
    </location>
</feature>
<evidence type="ECO:0000313" key="2">
    <source>
        <dbReference type="EMBL" id="NYG55951.1"/>
    </source>
</evidence>
<accession>A0A7Y9RV69</accession>
<organism evidence="2 3">
    <name type="scientific">Nocardioides perillae</name>
    <dbReference type="NCBI Taxonomy" id="1119534"/>
    <lineage>
        <taxon>Bacteria</taxon>
        <taxon>Bacillati</taxon>
        <taxon>Actinomycetota</taxon>
        <taxon>Actinomycetes</taxon>
        <taxon>Propionibacteriales</taxon>
        <taxon>Nocardioidaceae</taxon>
        <taxon>Nocardioides</taxon>
    </lineage>
</organism>
<dbReference type="AlphaFoldDB" id="A0A7Y9RV69"/>
<keyword evidence="1" id="KW-0472">Membrane</keyword>
<feature type="transmembrane region" description="Helical" evidence="1">
    <location>
        <begin position="9"/>
        <end position="28"/>
    </location>
</feature>
<dbReference type="Proteomes" id="UP000544110">
    <property type="component" value="Unassembled WGS sequence"/>
</dbReference>